<comment type="similarity">
    <text evidence="2 10 12">Belongs to the GrpE family.</text>
</comment>
<proteinExistence type="inferred from homology"/>
<gene>
    <name evidence="10 14" type="primary">grpE</name>
    <name evidence="14" type="ORF">HMPREF9290_0558</name>
</gene>
<dbReference type="CDD" id="cd00446">
    <property type="entry name" value="GrpE"/>
    <property type="match status" value="1"/>
</dbReference>
<evidence type="ECO:0000256" key="13">
    <source>
        <dbReference type="SAM" id="MobiDB-lite"/>
    </source>
</evidence>
<evidence type="ECO:0000256" key="11">
    <source>
        <dbReference type="RuleBase" id="RU000639"/>
    </source>
</evidence>
<evidence type="ECO:0000256" key="1">
    <source>
        <dbReference type="ARBA" id="ARBA00004496"/>
    </source>
</evidence>
<organism evidence="14 15">
    <name type="scientific">Anaerococcus prevotii ACS-065-V-Col13</name>
    <dbReference type="NCBI Taxonomy" id="879305"/>
    <lineage>
        <taxon>Bacteria</taxon>
        <taxon>Bacillati</taxon>
        <taxon>Bacillota</taxon>
        <taxon>Tissierellia</taxon>
        <taxon>Tissierellales</taxon>
        <taxon>Peptoniphilaceae</taxon>
        <taxon>Anaerococcus</taxon>
    </lineage>
</organism>
<keyword evidence="15" id="KW-1185">Reference proteome</keyword>
<dbReference type="NCBIfam" id="NF010738">
    <property type="entry name" value="PRK14140.1"/>
    <property type="match status" value="1"/>
</dbReference>
<dbReference type="InterPro" id="IPR009012">
    <property type="entry name" value="GrpE_head"/>
</dbReference>
<comment type="caution">
    <text evidence="14">The sequence shown here is derived from an EMBL/GenBank/DDBJ whole genome shotgun (WGS) entry which is preliminary data.</text>
</comment>
<dbReference type="SUPFAM" id="SSF58014">
    <property type="entry name" value="Coiled-coil domain of nucleotide exchange factor GrpE"/>
    <property type="match status" value="1"/>
</dbReference>
<feature type="compositionally biased region" description="Acidic residues" evidence="13">
    <location>
        <begin position="28"/>
        <end position="39"/>
    </location>
</feature>
<name>F0GWQ9_9FIRM</name>
<dbReference type="PROSITE" id="PS01071">
    <property type="entry name" value="GRPE"/>
    <property type="match status" value="1"/>
</dbReference>
<dbReference type="EMBL" id="AEXM01000028">
    <property type="protein sequence ID" value="EGC81707.1"/>
    <property type="molecule type" value="Genomic_DNA"/>
</dbReference>
<evidence type="ECO:0000256" key="3">
    <source>
        <dbReference type="ARBA" id="ARBA00011738"/>
    </source>
</evidence>
<feature type="region of interest" description="Disordered" evidence="13">
    <location>
        <begin position="28"/>
        <end position="47"/>
    </location>
</feature>
<dbReference type="PRINTS" id="PR00773">
    <property type="entry name" value="GRPEPROTEIN"/>
</dbReference>
<keyword evidence="6 10" id="KW-0143">Chaperone</keyword>
<evidence type="ECO:0000256" key="2">
    <source>
        <dbReference type="ARBA" id="ARBA00009054"/>
    </source>
</evidence>
<dbReference type="InterPro" id="IPR000740">
    <property type="entry name" value="GrpE"/>
</dbReference>
<dbReference type="GO" id="GO:0000774">
    <property type="term" value="F:adenyl-nucleotide exchange factor activity"/>
    <property type="evidence" value="ECO:0007669"/>
    <property type="project" value="InterPro"/>
</dbReference>
<dbReference type="GO" id="GO:0042803">
    <property type="term" value="F:protein homodimerization activity"/>
    <property type="evidence" value="ECO:0007669"/>
    <property type="project" value="InterPro"/>
</dbReference>
<dbReference type="AlphaFoldDB" id="F0GWQ9"/>
<evidence type="ECO:0000256" key="7">
    <source>
        <dbReference type="ARBA" id="ARBA00053401"/>
    </source>
</evidence>
<dbReference type="FunFam" id="2.30.22.10:FF:000001">
    <property type="entry name" value="Protein GrpE"/>
    <property type="match status" value="1"/>
</dbReference>
<evidence type="ECO:0000256" key="8">
    <source>
        <dbReference type="ARBA" id="ARBA00072274"/>
    </source>
</evidence>
<dbReference type="InterPro" id="IPR013805">
    <property type="entry name" value="GrpE_CC"/>
</dbReference>
<feature type="compositionally biased region" description="Acidic residues" evidence="13">
    <location>
        <begin position="11"/>
        <end position="22"/>
    </location>
</feature>
<comment type="subcellular location">
    <subcellularLocation>
        <location evidence="1 10">Cytoplasm</location>
    </subcellularLocation>
</comment>
<evidence type="ECO:0000313" key="14">
    <source>
        <dbReference type="EMBL" id="EGC81707.1"/>
    </source>
</evidence>
<evidence type="ECO:0000313" key="15">
    <source>
        <dbReference type="Proteomes" id="UP000005286"/>
    </source>
</evidence>
<protein>
    <recommendedName>
        <fullName evidence="8 10">Protein GrpE</fullName>
    </recommendedName>
    <alternativeName>
        <fullName evidence="9 10">HSP-70 cofactor</fullName>
    </alternativeName>
</protein>
<dbReference type="GO" id="GO:0006457">
    <property type="term" value="P:protein folding"/>
    <property type="evidence" value="ECO:0007669"/>
    <property type="project" value="InterPro"/>
</dbReference>
<evidence type="ECO:0000256" key="12">
    <source>
        <dbReference type="RuleBase" id="RU004478"/>
    </source>
</evidence>
<accession>F0GWQ9</accession>
<dbReference type="Proteomes" id="UP000005286">
    <property type="component" value="Unassembled WGS sequence"/>
</dbReference>
<keyword evidence="4 10" id="KW-0963">Cytoplasm</keyword>
<dbReference type="STRING" id="879305.HMPREF9290_0558"/>
<dbReference type="Gene3D" id="2.30.22.10">
    <property type="entry name" value="Head domain of nucleotide exchange factor GrpE"/>
    <property type="match status" value="1"/>
</dbReference>
<evidence type="ECO:0000256" key="10">
    <source>
        <dbReference type="HAMAP-Rule" id="MF_01151"/>
    </source>
</evidence>
<dbReference type="RefSeq" id="WP_004835289.1">
    <property type="nucleotide sequence ID" value="NZ_AEXM01000028.1"/>
</dbReference>
<keyword evidence="5 10" id="KW-0346">Stress response</keyword>
<comment type="subunit">
    <text evidence="3 10">Homodimer.</text>
</comment>
<sequence>MAEENKKDENLDIEDEQIEDEEEYIEAEIVDDESEDEKNDDSKEVNEYQESYQRLLADFTNYKKREEANKADFKKFAQSALIEKLLPVIDNLDRALAKADENDAFVEGVIMTRKELMKVLENEGLEEIESDGCEFDHNFHQAVLTEESDSVEENHIIETFQKGYKLNGRVLRPAMVKVSK</sequence>
<dbReference type="GO" id="GO:0005737">
    <property type="term" value="C:cytoplasm"/>
    <property type="evidence" value="ECO:0007669"/>
    <property type="project" value="UniProtKB-SubCell"/>
</dbReference>
<dbReference type="Pfam" id="PF01025">
    <property type="entry name" value="GrpE"/>
    <property type="match status" value="1"/>
</dbReference>
<feature type="region of interest" description="Disordered" evidence="13">
    <location>
        <begin position="1"/>
        <end position="22"/>
    </location>
</feature>
<evidence type="ECO:0000256" key="9">
    <source>
        <dbReference type="ARBA" id="ARBA00076414"/>
    </source>
</evidence>
<dbReference type="SUPFAM" id="SSF51064">
    <property type="entry name" value="Head domain of nucleotide exchange factor GrpE"/>
    <property type="match status" value="1"/>
</dbReference>
<evidence type="ECO:0000256" key="4">
    <source>
        <dbReference type="ARBA" id="ARBA00022490"/>
    </source>
</evidence>
<dbReference type="GO" id="GO:0051087">
    <property type="term" value="F:protein-folding chaperone binding"/>
    <property type="evidence" value="ECO:0007669"/>
    <property type="project" value="InterPro"/>
</dbReference>
<dbReference type="GO" id="GO:0051082">
    <property type="term" value="F:unfolded protein binding"/>
    <property type="evidence" value="ECO:0007669"/>
    <property type="project" value="TreeGrafter"/>
</dbReference>
<dbReference type="Gene3D" id="3.90.20.20">
    <property type="match status" value="1"/>
</dbReference>
<comment type="function">
    <text evidence="7 10 11">Participates actively in the response to hyperosmotic and heat shock by preventing the aggregation of stress-denatured proteins, in association with DnaK and GrpE. It is the nucleotide exchange factor for DnaK and may function as a thermosensor. Unfolded proteins bind initially to DnaJ; upon interaction with the DnaJ-bound protein, DnaK hydrolyzes its bound ATP, resulting in the formation of a stable complex. GrpE releases ADP from DnaK; ATP binding to DnaK triggers the release of the substrate protein, thus completing the reaction cycle. Several rounds of ATP-dependent interactions between DnaJ, DnaK and GrpE are required for fully efficient folding.</text>
</comment>
<evidence type="ECO:0000256" key="5">
    <source>
        <dbReference type="ARBA" id="ARBA00023016"/>
    </source>
</evidence>
<dbReference type="HAMAP" id="MF_01151">
    <property type="entry name" value="GrpE"/>
    <property type="match status" value="1"/>
</dbReference>
<dbReference type="PANTHER" id="PTHR21237:SF23">
    <property type="entry name" value="GRPE PROTEIN HOMOLOG, MITOCHONDRIAL"/>
    <property type="match status" value="1"/>
</dbReference>
<dbReference type="eggNOG" id="COG0576">
    <property type="taxonomic scope" value="Bacteria"/>
</dbReference>
<dbReference type="PANTHER" id="PTHR21237">
    <property type="entry name" value="GRPE PROTEIN"/>
    <property type="match status" value="1"/>
</dbReference>
<evidence type="ECO:0000256" key="6">
    <source>
        <dbReference type="ARBA" id="ARBA00023186"/>
    </source>
</evidence>
<reference evidence="14 15" key="1">
    <citation type="submission" date="2011-01" db="EMBL/GenBank/DDBJ databases">
        <authorList>
            <person name="Durkin A.S."/>
            <person name="Madupu R."/>
            <person name="Torralba M."/>
            <person name="Gillis M."/>
            <person name="Methe B."/>
            <person name="Sutton G."/>
            <person name="Nelson K.E."/>
        </authorList>
    </citation>
    <scope>NUCLEOTIDE SEQUENCE [LARGE SCALE GENOMIC DNA]</scope>
    <source>
        <strain evidence="14 15">ACS-065-V-Col13</strain>
    </source>
</reference>
<feature type="compositionally biased region" description="Basic and acidic residues" evidence="13">
    <location>
        <begin position="1"/>
        <end position="10"/>
    </location>
</feature>
<dbReference type="PATRIC" id="fig|879305.3.peg.1247"/>